<dbReference type="Proteomes" id="UP000612585">
    <property type="component" value="Unassembled WGS sequence"/>
</dbReference>
<gene>
    <name evidence="1" type="ORF">Vau01_103220</name>
</gene>
<reference evidence="1" key="1">
    <citation type="submission" date="2021-01" db="EMBL/GenBank/DDBJ databases">
        <title>Whole genome shotgun sequence of Virgisporangium aurantiacum NBRC 16421.</title>
        <authorList>
            <person name="Komaki H."/>
            <person name="Tamura T."/>
        </authorList>
    </citation>
    <scope>NUCLEOTIDE SEQUENCE</scope>
    <source>
        <strain evidence="1">NBRC 16421</strain>
    </source>
</reference>
<dbReference type="Gene3D" id="2.180.10.10">
    <property type="entry name" value="RHS repeat-associated core"/>
    <property type="match status" value="1"/>
</dbReference>
<evidence type="ECO:0008006" key="3">
    <source>
        <dbReference type="Google" id="ProtNLM"/>
    </source>
</evidence>
<protein>
    <recommendedName>
        <fullName evidence="3">YD repeat-containing protein</fullName>
    </recommendedName>
</protein>
<keyword evidence="2" id="KW-1185">Reference proteome</keyword>
<name>A0A8J3ZF86_9ACTN</name>
<proteinExistence type="predicted"/>
<evidence type="ECO:0000313" key="1">
    <source>
        <dbReference type="EMBL" id="GIJ62806.1"/>
    </source>
</evidence>
<accession>A0A8J3ZF86</accession>
<sequence>MRTSARGKVTTFQFDDLDRLTLVRYGVTGSTAESQVAYGYDAGNRIRTVTDSTAGTVTPATN</sequence>
<comment type="caution">
    <text evidence="1">The sequence shown here is derived from an EMBL/GenBank/DDBJ whole genome shotgun (WGS) entry which is preliminary data.</text>
</comment>
<dbReference type="EMBL" id="BOPG01000083">
    <property type="protein sequence ID" value="GIJ62806.1"/>
    <property type="molecule type" value="Genomic_DNA"/>
</dbReference>
<organism evidence="1 2">
    <name type="scientific">Virgisporangium aurantiacum</name>
    <dbReference type="NCBI Taxonomy" id="175570"/>
    <lineage>
        <taxon>Bacteria</taxon>
        <taxon>Bacillati</taxon>
        <taxon>Actinomycetota</taxon>
        <taxon>Actinomycetes</taxon>
        <taxon>Micromonosporales</taxon>
        <taxon>Micromonosporaceae</taxon>
        <taxon>Virgisporangium</taxon>
    </lineage>
</organism>
<evidence type="ECO:0000313" key="2">
    <source>
        <dbReference type="Proteomes" id="UP000612585"/>
    </source>
</evidence>
<dbReference type="AlphaFoldDB" id="A0A8J3ZF86"/>